<comment type="caution">
    <text evidence="1">The sequence shown here is derived from an EMBL/GenBank/DDBJ whole genome shotgun (WGS) entry which is preliminary data.</text>
</comment>
<proteinExistence type="predicted"/>
<evidence type="ECO:0000313" key="1">
    <source>
        <dbReference type="EMBL" id="TDD55992.1"/>
    </source>
</evidence>
<dbReference type="AlphaFoldDB" id="A0A4R4ZHC8"/>
<name>A0A4R4ZHC8_9PSEU</name>
<protein>
    <submittedName>
        <fullName evidence="1">Uncharacterized protein</fullName>
    </submittedName>
</protein>
<dbReference type="Proteomes" id="UP000294947">
    <property type="component" value="Unassembled WGS sequence"/>
</dbReference>
<sequence>MERACVERVCCLARPRFTDADWVKPGRIYQVLPGWQADSPDVARWFSTTEDGAHPWASVEP</sequence>
<reference evidence="1 2" key="1">
    <citation type="submission" date="2019-03" db="EMBL/GenBank/DDBJ databases">
        <title>Draft genome sequences of novel Actinobacteria.</title>
        <authorList>
            <person name="Sahin N."/>
            <person name="Ay H."/>
            <person name="Saygin H."/>
        </authorList>
    </citation>
    <scope>NUCLEOTIDE SEQUENCE [LARGE SCALE GENOMIC DNA]</scope>
    <source>
        <strain evidence="1 2">7K502</strain>
    </source>
</reference>
<dbReference type="EMBL" id="SMKW01000002">
    <property type="protein sequence ID" value="TDD55992.1"/>
    <property type="molecule type" value="Genomic_DNA"/>
</dbReference>
<organism evidence="1 2">
    <name type="scientific">Saccharopolyspora elongata</name>
    <dbReference type="NCBI Taxonomy" id="2530387"/>
    <lineage>
        <taxon>Bacteria</taxon>
        <taxon>Bacillati</taxon>
        <taxon>Actinomycetota</taxon>
        <taxon>Actinomycetes</taxon>
        <taxon>Pseudonocardiales</taxon>
        <taxon>Pseudonocardiaceae</taxon>
        <taxon>Saccharopolyspora</taxon>
    </lineage>
</organism>
<gene>
    <name evidence="1" type="ORF">E1288_02210</name>
</gene>
<dbReference type="OrthoDB" id="3837807at2"/>
<evidence type="ECO:0000313" key="2">
    <source>
        <dbReference type="Proteomes" id="UP000294947"/>
    </source>
</evidence>
<accession>A0A4R4ZHC8</accession>
<dbReference type="RefSeq" id="WP_132479859.1">
    <property type="nucleotide sequence ID" value="NZ_SMKW01000002.1"/>
</dbReference>
<keyword evidence="2" id="KW-1185">Reference proteome</keyword>